<gene>
    <name evidence="2" type="ORF">NDI89_06695</name>
</gene>
<evidence type="ECO:0000313" key="3">
    <source>
        <dbReference type="Proteomes" id="UP001154061"/>
    </source>
</evidence>
<dbReference type="Proteomes" id="UP001154061">
    <property type="component" value="Unassembled WGS sequence"/>
</dbReference>
<keyword evidence="3" id="KW-1185">Reference proteome</keyword>
<sequence length="73" mass="8156">MREMSTNEKNESNESAIIAFLFMGTAGLTGSAVTYAITELFNVHSSVIEAVIVIFMITFYMSIFYNAYKSILL</sequence>
<name>A0A9Q4L2F0_9EURY</name>
<comment type="caution">
    <text evidence="2">The sequence shown here is derived from an EMBL/GenBank/DDBJ whole genome shotgun (WGS) entry which is preliminary data.</text>
</comment>
<feature type="transmembrane region" description="Helical" evidence="1">
    <location>
        <begin position="16"/>
        <end position="38"/>
    </location>
</feature>
<keyword evidence="1" id="KW-0812">Transmembrane</keyword>
<keyword evidence="1" id="KW-0472">Membrane</keyword>
<proteinExistence type="predicted"/>
<keyword evidence="1" id="KW-1133">Transmembrane helix</keyword>
<protein>
    <submittedName>
        <fullName evidence="2">Uncharacterized protein</fullName>
    </submittedName>
</protein>
<evidence type="ECO:0000313" key="2">
    <source>
        <dbReference type="EMBL" id="MDF9745272.1"/>
    </source>
</evidence>
<dbReference type="RefSeq" id="WP_277520750.1">
    <property type="nucleotide sequence ID" value="NZ_JAMQOT010000002.1"/>
</dbReference>
<dbReference type="EMBL" id="JAMQOT010000002">
    <property type="protein sequence ID" value="MDF9745272.1"/>
    <property type="molecule type" value="Genomic_DNA"/>
</dbReference>
<dbReference type="AlphaFoldDB" id="A0A9Q4L2F0"/>
<organism evidence="2 3">
    <name type="scientific">Natrinema salsiterrestre</name>
    <dbReference type="NCBI Taxonomy" id="2950540"/>
    <lineage>
        <taxon>Archaea</taxon>
        <taxon>Methanobacteriati</taxon>
        <taxon>Methanobacteriota</taxon>
        <taxon>Stenosarchaea group</taxon>
        <taxon>Halobacteria</taxon>
        <taxon>Halobacteriales</taxon>
        <taxon>Natrialbaceae</taxon>
        <taxon>Natrinema</taxon>
    </lineage>
</organism>
<accession>A0A9Q4L2F0</accession>
<evidence type="ECO:0000256" key="1">
    <source>
        <dbReference type="SAM" id="Phobius"/>
    </source>
</evidence>
<reference evidence="2" key="1">
    <citation type="submission" date="2022-06" db="EMBL/GenBank/DDBJ databases">
        <title>Natrinema sp. a new haloarchaeum isolate from saline soil.</title>
        <authorList>
            <person name="Strakova D."/>
            <person name="Galisteo C."/>
            <person name="Sanchez-Porro C."/>
            <person name="Ventosa A."/>
        </authorList>
    </citation>
    <scope>NUCLEOTIDE SEQUENCE</scope>
    <source>
        <strain evidence="2">S1CR25-10</strain>
    </source>
</reference>
<feature type="transmembrane region" description="Helical" evidence="1">
    <location>
        <begin position="50"/>
        <end position="68"/>
    </location>
</feature>